<dbReference type="EMBL" id="GACK01010904">
    <property type="protein sequence ID" value="JAA54130.1"/>
    <property type="molecule type" value="mRNA"/>
</dbReference>
<reference evidence="2" key="1">
    <citation type="submission" date="2012-11" db="EMBL/GenBank/DDBJ databases">
        <authorList>
            <person name="Lucero-Rivera Y.E."/>
            <person name="Tovar-Ramirez D."/>
        </authorList>
    </citation>
    <scope>NUCLEOTIDE SEQUENCE</scope>
    <source>
        <tissue evidence="2">Salivary gland</tissue>
    </source>
</reference>
<evidence type="ECO:0000256" key="1">
    <source>
        <dbReference type="SAM" id="SignalP"/>
    </source>
</evidence>
<sequence length="237" mass="26677">MELTIILGLISLIIIPIEANPGSRKGRCQKVNLTEVAEKHVLRRAEGLKELIFVGGDGKNKSVPLHVAVGEMLYEDGCTPNYTYDFRKCKGLYMWFMNCSIYAPLYMPANVTVPYQNKENHTFTFNISGAATKEWNPGDMNKTEYSTGNTTGTSCNFTVPVTFTGMLHYWVEKTRGDFPHKNTIGIGYLASHDEGLYRRSDNELSYNISGIFKHEVICPNEEENRQKISKSGGKSKK</sequence>
<evidence type="ECO:0000313" key="2">
    <source>
        <dbReference type="EMBL" id="JAA54130.1"/>
    </source>
</evidence>
<keyword evidence="1" id="KW-0732">Signal</keyword>
<proteinExistence type="evidence at transcript level"/>
<feature type="signal peptide" evidence="1">
    <location>
        <begin position="1"/>
        <end position="19"/>
    </location>
</feature>
<accession>L7LR11</accession>
<protein>
    <submittedName>
        <fullName evidence="2">Putative da-p36 protein</fullName>
    </submittedName>
</protein>
<feature type="chain" id="PRO_5003980103" evidence="1">
    <location>
        <begin position="20"/>
        <end position="237"/>
    </location>
</feature>
<dbReference type="AlphaFoldDB" id="L7LR11"/>
<name>L7LR11_RHIPC</name>
<organism evidence="2">
    <name type="scientific">Rhipicephalus pulchellus</name>
    <name type="common">Yellow backed tick</name>
    <name type="synonym">Dermacentor pulchellus</name>
    <dbReference type="NCBI Taxonomy" id="72859"/>
    <lineage>
        <taxon>Eukaryota</taxon>
        <taxon>Metazoa</taxon>
        <taxon>Ecdysozoa</taxon>
        <taxon>Arthropoda</taxon>
        <taxon>Chelicerata</taxon>
        <taxon>Arachnida</taxon>
        <taxon>Acari</taxon>
        <taxon>Parasitiformes</taxon>
        <taxon>Ixodida</taxon>
        <taxon>Ixodoidea</taxon>
        <taxon>Ixodidae</taxon>
        <taxon>Rhipicephalinae</taxon>
        <taxon>Rhipicephalus</taxon>
        <taxon>Rhipicephalus</taxon>
    </lineage>
</organism>
<reference evidence="2" key="2">
    <citation type="journal article" date="2015" name="J. Proteomics">
        <title>Sexual differences in the sialomes of the zebra tick, Rhipicephalus pulchellus.</title>
        <authorList>
            <person name="Tan A.W."/>
            <person name="Francischetti I.M."/>
            <person name="Slovak M."/>
            <person name="Kini R.M."/>
            <person name="Ribeiro J.M."/>
        </authorList>
    </citation>
    <scope>NUCLEOTIDE SEQUENCE</scope>
    <source>
        <tissue evidence="2">Salivary gland</tissue>
    </source>
</reference>